<reference evidence="6" key="1">
    <citation type="journal article" date="2016" name="Nat. Genet.">
        <title>A high-quality carrot genome assembly provides new insights into carotenoid accumulation and asterid genome evolution.</title>
        <authorList>
            <person name="Iorizzo M."/>
            <person name="Ellison S."/>
            <person name="Senalik D."/>
            <person name="Zeng P."/>
            <person name="Satapoomin P."/>
            <person name="Huang J."/>
            <person name="Bowman M."/>
            <person name="Iovene M."/>
            <person name="Sanseverino W."/>
            <person name="Cavagnaro P."/>
            <person name="Yildiz M."/>
            <person name="Macko-Podgorni A."/>
            <person name="Moranska E."/>
            <person name="Grzebelus E."/>
            <person name="Grzebelus D."/>
            <person name="Ashrafi H."/>
            <person name="Zheng Z."/>
            <person name="Cheng S."/>
            <person name="Spooner D."/>
            <person name="Van Deynze A."/>
            <person name="Simon P."/>
        </authorList>
    </citation>
    <scope>NUCLEOTIDE SEQUENCE</scope>
    <source>
        <tissue evidence="6">Leaf</tissue>
    </source>
</reference>
<feature type="region of interest" description="Disordered" evidence="5">
    <location>
        <begin position="1"/>
        <end position="27"/>
    </location>
</feature>
<accession>A0AAF1APH7</accession>
<gene>
    <name evidence="6" type="ORF">DCAR_0207315</name>
</gene>
<sequence>MVQTRSMSKADTETATDTQIVGRASKQTRKKATKNADCYFKCSTLDNKAKKTVSYLKLPTKGNEALFIFMEDYIIRHPVQDSSQFHTVDFAGQEEWRQMSDLQRAPFVKEAMVRTRSMLKADTETATDTKIVGRASKQTRKKATKNADCYLKRSTLDSKAKKTVSPTIDSEAMFIFMEDYMIRHPVQDFLQFDLIDSAGQKEWRQMSDLQKAPFVKTAMERREKRAKPAH</sequence>
<dbReference type="EMBL" id="CP093344">
    <property type="protein sequence ID" value="WOG88082.1"/>
    <property type="molecule type" value="Genomic_DNA"/>
</dbReference>
<evidence type="ECO:0000256" key="5">
    <source>
        <dbReference type="SAM" id="MobiDB-lite"/>
    </source>
</evidence>
<comment type="subcellular location">
    <subcellularLocation>
        <location evidence="1">Nucleus</location>
    </subcellularLocation>
</comment>
<dbReference type="AlphaFoldDB" id="A0AAF1APH7"/>
<comment type="similarity">
    <text evidence="2">Belongs to the HMGB family.</text>
</comment>
<keyword evidence="7" id="KW-1185">Reference proteome</keyword>
<dbReference type="Proteomes" id="UP000077755">
    <property type="component" value="Chromosome 2"/>
</dbReference>
<evidence type="ECO:0000256" key="1">
    <source>
        <dbReference type="ARBA" id="ARBA00004123"/>
    </source>
</evidence>
<organism evidence="6 7">
    <name type="scientific">Daucus carota subsp. sativus</name>
    <name type="common">Carrot</name>
    <dbReference type="NCBI Taxonomy" id="79200"/>
    <lineage>
        <taxon>Eukaryota</taxon>
        <taxon>Viridiplantae</taxon>
        <taxon>Streptophyta</taxon>
        <taxon>Embryophyta</taxon>
        <taxon>Tracheophyta</taxon>
        <taxon>Spermatophyta</taxon>
        <taxon>Magnoliopsida</taxon>
        <taxon>eudicotyledons</taxon>
        <taxon>Gunneridae</taxon>
        <taxon>Pentapetalae</taxon>
        <taxon>asterids</taxon>
        <taxon>campanulids</taxon>
        <taxon>Apiales</taxon>
        <taxon>Apiaceae</taxon>
        <taxon>Apioideae</taxon>
        <taxon>Scandiceae</taxon>
        <taxon>Daucinae</taxon>
        <taxon>Daucus</taxon>
        <taxon>Daucus sect. Daucus</taxon>
    </lineage>
</organism>
<feature type="compositionally biased region" description="Polar residues" evidence="5">
    <location>
        <begin position="1"/>
        <end position="19"/>
    </location>
</feature>
<evidence type="ECO:0000256" key="3">
    <source>
        <dbReference type="ARBA" id="ARBA00023125"/>
    </source>
</evidence>
<protein>
    <recommendedName>
        <fullName evidence="8">HMG box domain-containing protein</fullName>
    </recommendedName>
</protein>
<keyword evidence="3" id="KW-0238">DNA-binding</keyword>
<dbReference type="InterPro" id="IPR031061">
    <property type="entry name" value="HMGB_plant"/>
</dbReference>
<keyword evidence="4" id="KW-0539">Nucleus</keyword>
<dbReference type="PANTHER" id="PTHR46261:SF35">
    <property type="entry name" value="HIGH MOBILITY GROUP B PROTEIN 4-RELATED"/>
    <property type="match status" value="1"/>
</dbReference>
<evidence type="ECO:0000256" key="4">
    <source>
        <dbReference type="ARBA" id="ARBA00023242"/>
    </source>
</evidence>
<evidence type="ECO:0000313" key="7">
    <source>
        <dbReference type="Proteomes" id="UP000077755"/>
    </source>
</evidence>
<proteinExistence type="inferred from homology"/>
<evidence type="ECO:0000256" key="2">
    <source>
        <dbReference type="ARBA" id="ARBA00008774"/>
    </source>
</evidence>
<evidence type="ECO:0008006" key="8">
    <source>
        <dbReference type="Google" id="ProtNLM"/>
    </source>
</evidence>
<name>A0AAF1APH7_DAUCS</name>
<dbReference type="GO" id="GO:0005634">
    <property type="term" value="C:nucleus"/>
    <property type="evidence" value="ECO:0007669"/>
    <property type="project" value="UniProtKB-SubCell"/>
</dbReference>
<dbReference type="GO" id="GO:0003677">
    <property type="term" value="F:DNA binding"/>
    <property type="evidence" value="ECO:0007669"/>
    <property type="project" value="UniProtKB-KW"/>
</dbReference>
<dbReference type="PANTHER" id="PTHR46261">
    <property type="entry name" value="HIGH MOBILITY GROUP B PROTEIN 4-RELATED"/>
    <property type="match status" value="1"/>
</dbReference>
<evidence type="ECO:0000313" key="6">
    <source>
        <dbReference type="EMBL" id="WOG88082.1"/>
    </source>
</evidence>
<reference evidence="6" key="2">
    <citation type="submission" date="2022-03" db="EMBL/GenBank/DDBJ databases">
        <title>Draft title - Genomic analysis of global carrot germplasm unveils the trajectory of domestication and the origin of high carotenoid orange carrot.</title>
        <authorList>
            <person name="Iorizzo M."/>
            <person name="Ellison S."/>
            <person name="Senalik D."/>
            <person name="Macko-Podgorni A."/>
            <person name="Grzebelus D."/>
            <person name="Bostan H."/>
            <person name="Rolling W."/>
            <person name="Curaba J."/>
            <person name="Simon P."/>
        </authorList>
    </citation>
    <scope>NUCLEOTIDE SEQUENCE</scope>
    <source>
        <tissue evidence="6">Leaf</tissue>
    </source>
</reference>